<dbReference type="PANTHER" id="PTHR43428:SF1">
    <property type="entry name" value="ARSENATE REDUCTASE"/>
    <property type="match status" value="1"/>
</dbReference>
<dbReference type="SUPFAM" id="SSF52788">
    <property type="entry name" value="Phosphotyrosine protein phosphatases I"/>
    <property type="match status" value="1"/>
</dbReference>
<dbReference type="Proteomes" id="UP001317191">
    <property type="component" value="Unassembled WGS sequence"/>
</dbReference>
<dbReference type="Gene3D" id="3.40.50.2300">
    <property type="match status" value="1"/>
</dbReference>
<proteinExistence type="predicted"/>
<dbReference type="InterPro" id="IPR036196">
    <property type="entry name" value="Ptyr_pPase_sf"/>
</dbReference>
<dbReference type="EMBL" id="JAMLJM010000011">
    <property type="protein sequence ID" value="MCL9810053.1"/>
    <property type="molecule type" value="Genomic_DNA"/>
</dbReference>
<name>A0ABT0TRC7_9FLAO</name>
<protein>
    <submittedName>
        <fullName evidence="1">Protein-tyrosine-phosphatase</fullName>
    </submittedName>
</protein>
<accession>A0ABT0TRC7</accession>
<comment type="caution">
    <text evidence="1">The sequence shown here is derived from an EMBL/GenBank/DDBJ whole genome shotgun (WGS) entry which is preliminary data.</text>
</comment>
<reference evidence="1 2" key="1">
    <citation type="submission" date="2022-05" db="EMBL/GenBank/DDBJ databases">
        <title>Flavobacterium sp., isolated from activated sludge.</title>
        <authorList>
            <person name="Ran Q."/>
        </authorList>
    </citation>
    <scope>NUCLEOTIDE SEQUENCE [LARGE SCALE GENOMIC DNA]</scope>
    <source>
        <strain evidence="1 2">HXWNR70</strain>
    </source>
</reference>
<keyword evidence="2" id="KW-1185">Reference proteome</keyword>
<evidence type="ECO:0000313" key="2">
    <source>
        <dbReference type="Proteomes" id="UP001317191"/>
    </source>
</evidence>
<dbReference type="RefSeq" id="WP_250593442.1">
    <property type="nucleotide sequence ID" value="NZ_JAMLJM010000011.1"/>
</dbReference>
<evidence type="ECO:0000313" key="1">
    <source>
        <dbReference type="EMBL" id="MCL9810053.1"/>
    </source>
</evidence>
<gene>
    <name evidence="1" type="ORF">NAT50_11865</name>
</gene>
<organism evidence="1 2">
    <name type="scientific">Flavobacterium luminosum</name>
    <dbReference type="NCBI Taxonomy" id="2949086"/>
    <lineage>
        <taxon>Bacteria</taxon>
        <taxon>Pseudomonadati</taxon>
        <taxon>Bacteroidota</taxon>
        <taxon>Flavobacteriia</taxon>
        <taxon>Flavobacteriales</taxon>
        <taxon>Flavobacteriaceae</taxon>
        <taxon>Flavobacterium</taxon>
    </lineage>
</organism>
<dbReference type="PANTHER" id="PTHR43428">
    <property type="entry name" value="ARSENATE REDUCTASE"/>
    <property type="match status" value="1"/>
</dbReference>
<sequence length="201" mass="22793">MNPRLLKTIDALPRTISSERQAILEPLIKYIQAKKDNQQSIKLNFICTHNSRRSHLAQIWAQTMAFYFKIPKTECYSGGTETTALFPKIITTLEDQGFTVTLLKEGSNPTYAIQYDDKEPAIVGFSKVFDDAFNPATEFAAIMTCSSADEGCPFVGGAELRLPIRYEDPKKFDSTKLMTEKYTERSLEIAAEMYFVFSKIQ</sequence>